<name>A0AAV9QCF7_9PEZI</name>
<dbReference type="AlphaFoldDB" id="A0AAV9QCF7"/>
<protein>
    <submittedName>
        <fullName evidence="4">Uncharacterized protein</fullName>
    </submittedName>
</protein>
<feature type="region of interest" description="Disordered" evidence="2">
    <location>
        <begin position="1035"/>
        <end position="1113"/>
    </location>
</feature>
<evidence type="ECO:0000256" key="2">
    <source>
        <dbReference type="SAM" id="MobiDB-lite"/>
    </source>
</evidence>
<feature type="compositionally biased region" description="Low complexity" evidence="2">
    <location>
        <begin position="948"/>
        <end position="961"/>
    </location>
</feature>
<keyword evidence="3" id="KW-0812">Transmembrane</keyword>
<gene>
    <name evidence="4" type="ORF">LTR25_004373</name>
</gene>
<sequence length="1113" mass="121507">MAGFTDILYALTAMLLFAQEKTNDLLAAFNFITFRNILTISPAPEVEFVTQTIRYTQTATLSASTSTVLGPVTTLFVTTYRASATGAPTHHHDPTYMAFVDRNPWDGLLIFALLTTVMTIIAVFALASRLRKGRSSVTEKHSHQNLGLNENISAFWSPNFNTLGPVWQASWSKGLSILSAGLFYLLVALRALFLFLCWTITWTFTHVMTPVYSTVGPYVRAVVCWILWDFIGTILARAIHPFQNAYQSWTTPTQGTPAFSINTAPSRHNLTGTPRQPNHFSTPYSPADAQGRQSDSSSQHEVQALKNEVADLKQRLQAEKDSHNTTTRNQTQLQGDLAAMRRQLDALQASMSSDDAADRLRNATDATVPAESSTTTEDRGVQTDPEDHVESVAPTEAEAAQQPLSLSTYPPVPQDMSRPIKPRFNPKSRSSIIDKRRLKSPSTASTEYVSDLKSVVRHLRTEVDVNQAQVGVVMHSLEEKDTEIKDLHEQIEGQDISSTLQALAEKDMLIDLLRSEMTTKERELEDAVAQKDALEKNKKAQDNEYTEDLFEREKTIGQLEEDLEGKVQELQDKDEKIGQLVNALEDKGKEVQSKDKSLFEVQMDLLAKQFGGLELEQLQKFDTWKQFALEGEKALDLAKEELGAMGTEFLELQSEVTEMGARASDRWSQYQFSPVDNEVDMGAYCPEQPLATNDVDMEMLAEAPLEGAQQEDSVQDNQIPGLGLLREDPLAAPEASDAVPMHHAPAVFSFDGNMQTGPAFAFGQPTLTPPGMFSFASSVPAPAPADHAMDMADDVNWASWLVDDGRNTEPSAAVEHSDPLPVQNAFGSLSAGVANPASADQNMEMDDDATCGYTEASAVGGDLETAAIEQPSEVTDDVDSRVLLLQDPQSNQPCEAPTEAPAETTNMEEGASSSDPSTGAQQEEKTSAPTSYVPTDEDYEELEEEFGDLYAEPSSSSSAPAVPGRAILKPKSQSQRKARAARPTRAESPPRNLFATLANPSPAFVYNPATPQTVAMPVAPSPQFVPGPMSFEANLPPIPMGGKGKARAQEPAPASVATSAEPVSRAPQTPTTPAYHETAQGVPRLEPSGYLAQMIADARKRADEEESEESEEE</sequence>
<organism evidence="4 5">
    <name type="scientific">Vermiconidia calcicola</name>
    <dbReference type="NCBI Taxonomy" id="1690605"/>
    <lineage>
        <taxon>Eukaryota</taxon>
        <taxon>Fungi</taxon>
        <taxon>Dikarya</taxon>
        <taxon>Ascomycota</taxon>
        <taxon>Pezizomycotina</taxon>
        <taxon>Dothideomycetes</taxon>
        <taxon>Dothideomycetidae</taxon>
        <taxon>Mycosphaerellales</taxon>
        <taxon>Extremaceae</taxon>
        <taxon>Vermiconidia</taxon>
    </lineage>
</organism>
<feature type="coiled-coil region" evidence="1">
    <location>
        <begin position="510"/>
        <end position="587"/>
    </location>
</feature>
<feature type="compositionally biased region" description="Polar residues" evidence="2">
    <location>
        <begin position="291"/>
        <end position="301"/>
    </location>
</feature>
<feature type="compositionally biased region" description="Polar residues" evidence="2">
    <location>
        <begin position="257"/>
        <end position="284"/>
    </location>
</feature>
<keyword evidence="3" id="KW-0472">Membrane</keyword>
<evidence type="ECO:0000313" key="5">
    <source>
        <dbReference type="Proteomes" id="UP001345827"/>
    </source>
</evidence>
<feature type="region of interest" description="Disordered" evidence="2">
    <location>
        <begin position="257"/>
        <end position="303"/>
    </location>
</feature>
<feature type="region of interest" description="Disordered" evidence="2">
    <location>
        <begin position="349"/>
        <end position="430"/>
    </location>
</feature>
<evidence type="ECO:0000256" key="3">
    <source>
        <dbReference type="SAM" id="Phobius"/>
    </source>
</evidence>
<keyword evidence="1" id="KW-0175">Coiled coil</keyword>
<feature type="transmembrane region" description="Helical" evidence="3">
    <location>
        <begin position="107"/>
        <end position="127"/>
    </location>
</feature>
<comment type="caution">
    <text evidence="4">The sequence shown here is derived from an EMBL/GenBank/DDBJ whole genome shotgun (WGS) entry which is preliminary data.</text>
</comment>
<keyword evidence="3" id="KW-1133">Transmembrane helix</keyword>
<feature type="transmembrane region" description="Helical" evidence="3">
    <location>
        <begin position="182"/>
        <end position="205"/>
    </location>
</feature>
<evidence type="ECO:0000256" key="1">
    <source>
        <dbReference type="SAM" id="Coils"/>
    </source>
</evidence>
<dbReference type="EMBL" id="JAXLQG010000006">
    <property type="protein sequence ID" value="KAK5538829.1"/>
    <property type="molecule type" value="Genomic_DNA"/>
</dbReference>
<feature type="compositionally biased region" description="Acidic residues" evidence="2">
    <location>
        <begin position="935"/>
        <end position="947"/>
    </location>
</feature>
<reference evidence="4 5" key="1">
    <citation type="submission" date="2023-06" db="EMBL/GenBank/DDBJ databases">
        <title>Black Yeasts Isolated from many extreme environments.</title>
        <authorList>
            <person name="Coleine C."/>
            <person name="Stajich J.E."/>
            <person name="Selbmann L."/>
        </authorList>
    </citation>
    <scope>NUCLEOTIDE SEQUENCE [LARGE SCALE GENOMIC DNA]</scope>
    <source>
        <strain evidence="4 5">CCFEE 5887</strain>
    </source>
</reference>
<feature type="compositionally biased region" description="Basic and acidic residues" evidence="2">
    <location>
        <begin position="376"/>
        <end position="390"/>
    </location>
</feature>
<feature type="compositionally biased region" description="Polar residues" evidence="2">
    <location>
        <begin position="903"/>
        <end position="933"/>
    </location>
</feature>
<evidence type="ECO:0000313" key="4">
    <source>
        <dbReference type="EMBL" id="KAK5538829.1"/>
    </source>
</evidence>
<keyword evidence="5" id="KW-1185">Reference proteome</keyword>
<feature type="compositionally biased region" description="Acidic residues" evidence="2">
    <location>
        <begin position="1104"/>
        <end position="1113"/>
    </location>
</feature>
<dbReference type="Proteomes" id="UP001345827">
    <property type="component" value="Unassembled WGS sequence"/>
</dbReference>
<accession>A0AAV9QCF7</accession>
<feature type="region of interest" description="Disordered" evidence="2">
    <location>
        <begin position="886"/>
        <end position="995"/>
    </location>
</feature>
<proteinExistence type="predicted"/>